<dbReference type="Proteomes" id="UP000479043">
    <property type="component" value="Unassembled WGS sequence"/>
</dbReference>
<evidence type="ECO:0000256" key="7">
    <source>
        <dbReference type="PIRSR" id="PIRSR608901-2"/>
    </source>
</evidence>
<gene>
    <name evidence="9" type="ORF">GR167_14820</name>
</gene>
<feature type="binding site" evidence="7">
    <location>
        <position position="192"/>
    </location>
    <ligand>
        <name>Zn(2+)</name>
        <dbReference type="ChEBI" id="CHEBI:29105"/>
        <note>catalytic</note>
    </ligand>
</feature>
<evidence type="ECO:0000313" key="10">
    <source>
        <dbReference type="Proteomes" id="UP000479043"/>
    </source>
</evidence>
<dbReference type="GO" id="GO:0046872">
    <property type="term" value="F:metal ion binding"/>
    <property type="evidence" value="ECO:0007669"/>
    <property type="project" value="UniProtKB-KW"/>
</dbReference>
<dbReference type="AlphaFoldDB" id="A0A6L8LKK3"/>
<name>A0A6L8LKK3_9RHOB</name>
<keyword evidence="6" id="KW-0106">Calcium</keyword>
<evidence type="ECO:0000256" key="6">
    <source>
        <dbReference type="PIRSR" id="PIRSR608901-1"/>
    </source>
</evidence>
<feature type="transmembrane region" description="Helical" evidence="8">
    <location>
        <begin position="131"/>
        <end position="148"/>
    </location>
</feature>
<feature type="binding site" evidence="7">
    <location>
        <position position="188"/>
    </location>
    <ligand>
        <name>Zn(2+)</name>
        <dbReference type="ChEBI" id="CHEBI:29105"/>
        <note>catalytic</note>
    </ligand>
</feature>
<comment type="subcellular location">
    <subcellularLocation>
        <location evidence="1">Membrane</location>
        <topology evidence="1">Multi-pass membrane protein</topology>
    </subcellularLocation>
</comment>
<comment type="cofactor">
    <cofactor evidence="7">
        <name>Zn(2+)</name>
        <dbReference type="ChEBI" id="CHEBI:29105"/>
    </cofactor>
</comment>
<dbReference type="GO" id="GO:0006672">
    <property type="term" value="P:ceramide metabolic process"/>
    <property type="evidence" value="ECO:0007669"/>
    <property type="project" value="InterPro"/>
</dbReference>
<dbReference type="RefSeq" id="WP_160974483.1">
    <property type="nucleotide sequence ID" value="NZ_WWEN01000006.1"/>
</dbReference>
<feature type="transmembrane region" description="Helical" evidence="8">
    <location>
        <begin position="181"/>
        <end position="203"/>
    </location>
</feature>
<accession>A0A6L8LKK3</accession>
<keyword evidence="3" id="KW-0378">Hydrolase</keyword>
<feature type="binding site" evidence="6">
    <location>
        <position position="21"/>
    </location>
    <ligand>
        <name>Ca(2+)</name>
        <dbReference type="ChEBI" id="CHEBI:29108"/>
    </ligand>
</feature>
<organism evidence="9 10">
    <name type="scientific">Thalassovita mangrovi</name>
    <dbReference type="NCBI Taxonomy" id="2692236"/>
    <lineage>
        <taxon>Bacteria</taxon>
        <taxon>Pseudomonadati</taxon>
        <taxon>Pseudomonadota</taxon>
        <taxon>Alphaproteobacteria</taxon>
        <taxon>Rhodobacterales</taxon>
        <taxon>Roseobacteraceae</taxon>
        <taxon>Thalassovita</taxon>
    </lineage>
</organism>
<dbReference type="GO" id="GO:0016811">
    <property type="term" value="F:hydrolase activity, acting on carbon-nitrogen (but not peptide) bonds, in linear amides"/>
    <property type="evidence" value="ECO:0007669"/>
    <property type="project" value="InterPro"/>
</dbReference>
<feature type="transmembrane region" description="Helical" evidence="8">
    <location>
        <begin position="47"/>
        <end position="65"/>
    </location>
</feature>
<evidence type="ECO:0000256" key="1">
    <source>
        <dbReference type="ARBA" id="ARBA00004141"/>
    </source>
</evidence>
<keyword evidence="2 8" id="KW-0812">Transmembrane</keyword>
<feature type="binding site" evidence="7">
    <location>
        <position position="66"/>
    </location>
    <ligand>
        <name>Zn(2+)</name>
        <dbReference type="ChEBI" id="CHEBI:29105"/>
        <note>catalytic</note>
    </ligand>
</feature>
<comment type="caution">
    <text evidence="9">The sequence shown here is derived from an EMBL/GenBank/DDBJ whole genome shotgun (WGS) entry which is preliminary data.</text>
</comment>
<evidence type="ECO:0000313" key="9">
    <source>
        <dbReference type="EMBL" id="MYM56588.1"/>
    </source>
</evidence>
<dbReference type="GO" id="GO:0016020">
    <property type="term" value="C:membrane"/>
    <property type="evidence" value="ECO:0007669"/>
    <property type="project" value="UniProtKB-SubCell"/>
</dbReference>
<keyword evidence="10" id="KW-1185">Reference proteome</keyword>
<evidence type="ECO:0000256" key="5">
    <source>
        <dbReference type="ARBA" id="ARBA00023136"/>
    </source>
</evidence>
<dbReference type="InterPro" id="IPR008901">
    <property type="entry name" value="ACER"/>
</dbReference>
<proteinExistence type="predicted"/>
<dbReference type="EMBL" id="WWEN01000006">
    <property type="protein sequence ID" value="MYM56588.1"/>
    <property type="molecule type" value="Genomic_DNA"/>
</dbReference>
<reference evidence="9 10" key="1">
    <citation type="submission" date="2020-01" db="EMBL/GenBank/DDBJ databases">
        <authorList>
            <person name="Chen S."/>
        </authorList>
    </citation>
    <scope>NUCLEOTIDE SEQUENCE [LARGE SCALE GENOMIC DNA]</scope>
    <source>
        <strain evidence="9 10">GS-10</strain>
    </source>
</reference>
<evidence type="ECO:0000256" key="3">
    <source>
        <dbReference type="ARBA" id="ARBA00022801"/>
    </source>
</evidence>
<evidence type="ECO:0008006" key="11">
    <source>
        <dbReference type="Google" id="ProtNLM"/>
    </source>
</evidence>
<protein>
    <recommendedName>
        <fullName evidence="11">Ceramidase</fullName>
    </recommendedName>
</protein>
<evidence type="ECO:0000256" key="2">
    <source>
        <dbReference type="ARBA" id="ARBA00022692"/>
    </source>
</evidence>
<evidence type="ECO:0000256" key="8">
    <source>
        <dbReference type="SAM" id="Phobius"/>
    </source>
</evidence>
<feature type="transmembrane region" description="Helical" evidence="8">
    <location>
        <begin position="71"/>
        <end position="92"/>
    </location>
</feature>
<sequence>MEWGRAVDAYCERGGPEYWAEPVNALTNLAFVIAAAVMWPRVRGLPLGRALVVVLAVIGVGSWLFHTHARAWAGVADTVPILVFVLIYIYAAHRDFWRLPPGRAFGATLLFFPYAALTVPLFRLLPGLGSSAAYAPVPLLIAIHAVLLRRRAPATARGLGIGAALLAVSITFRSLDEPLCTLWPLGTHFVWHLLNATMLGWMIEVYRRHMLADGSPRR</sequence>
<keyword evidence="7" id="KW-0862">Zinc</keyword>
<keyword evidence="4 8" id="KW-1133">Transmembrane helix</keyword>
<feature type="transmembrane region" description="Helical" evidence="8">
    <location>
        <begin position="155"/>
        <end position="175"/>
    </location>
</feature>
<evidence type="ECO:0000256" key="4">
    <source>
        <dbReference type="ARBA" id="ARBA00022989"/>
    </source>
</evidence>
<keyword evidence="6" id="KW-0479">Metal-binding</keyword>
<keyword evidence="5 8" id="KW-0472">Membrane</keyword>
<dbReference type="Pfam" id="PF05875">
    <property type="entry name" value="Ceramidase"/>
    <property type="match status" value="1"/>
</dbReference>
<feature type="transmembrane region" description="Helical" evidence="8">
    <location>
        <begin position="104"/>
        <end position="125"/>
    </location>
</feature>